<dbReference type="EMBL" id="FQZX01000003">
    <property type="protein sequence ID" value="SHK59472.1"/>
    <property type="molecule type" value="Genomic_DNA"/>
</dbReference>
<evidence type="ECO:0000313" key="6">
    <source>
        <dbReference type="EMBL" id="SHK59472.1"/>
    </source>
</evidence>
<dbReference type="SMART" id="SM00984">
    <property type="entry name" value="UDPG_MGDP_dh_C"/>
    <property type="match status" value="1"/>
</dbReference>
<keyword evidence="7" id="KW-1185">Reference proteome</keyword>
<dbReference type="AlphaFoldDB" id="A0A1M6TR51"/>
<keyword evidence="2" id="KW-0560">Oxidoreductase</keyword>
<dbReference type="InterPro" id="IPR036220">
    <property type="entry name" value="UDP-Glc/GDP-Man_DH_C_sf"/>
</dbReference>
<evidence type="ECO:0000256" key="3">
    <source>
        <dbReference type="ARBA" id="ARBA00023027"/>
    </source>
</evidence>
<proteinExistence type="inferred from homology"/>
<protein>
    <submittedName>
        <fullName evidence="6">UDP-N-acetyl-D-galactosamine dehydrogenase</fullName>
    </submittedName>
</protein>
<dbReference type="Pfam" id="PF00984">
    <property type="entry name" value="UDPG_MGDP_dh"/>
    <property type="match status" value="1"/>
</dbReference>
<reference evidence="7" key="1">
    <citation type="submission" date="2016-11" db="EMBL/GenBank/DDBJ databases">
        <authorList>
            <person name="Varghese N."/>
            <person name="Submissions S."/>
        </authorList>
    </citation>
    <scope>NUCLEOTIDE SEQUENCE [LARGE SCALE GENOMIC DNA]</scope>
    <source>
        <strain evidence="7">DSM 16478</strain>
    </source>
</reference>
<organism evidence="6 7">
    <name type="scientific">Maribacter aquivivus</name>
    <dbReference type="NCBI Taxonomy" id="228958"/>
    <lineage>
        <taxon>Bacteria</taxon>
        <taxon>Pseudomonadati</taxon>
        <taxon>Bacteroidota</taxon>
        <taxon>Flavobacteriia</taxon>
        <taxon>Flavobacteriales</taxon>
        <taxon>Flavobacteriaceae</taxon>
        <taxon>Maribacter</taxon>
    </lineage>
</organism>
<feature type="domain" description="UDP-glucose/GDP-mannose dehydrogenase C-terminal" evidence="5">
    <location>
        <begin position="345"/>
        <end position="442"/>
    </location>
</feature>
<sequence length="448" mass="49730">MVAYRNLSDKFKVSKNNRSIKIMKDIKIAIIGLGYVGLPLARLFATKYPVIGFDINTERINELRKGHDSTLEVEDDILQAVQKDGPKMETGLFCTNQLADIADCNYYIVTVPTPVDSTNRPILTPLYKASETVSKVLKKGDTVIYESTVYPGVTEDECIPVLEKESGLVYNTDFFAGYSPERINPGDKEHTVEKILKVTSGSTPEVGKKVDALYASVITAGTHLAPTIKVAEAAKVIENSQRDINIAFVNELAKIFNLMGIDTHDVLEAAGTKWNFLPFKPGLVGGHCIGVDPYYLAQKAQEFGYHPEIILAGRRMNDTMGKYVSSEVIKLMVQRDIKIKGSKILVLGITFKENCPDVRNTKAVDVISNLTSYGTDVTIYDPWASAKQVAHEYKMDVVKELPTEKFDAIVLTVAHKEFLEMELKSLLKPEGVLYDVKGILKKDVDARL</sequence>
<dbReference type="InterPro" id="IPR036291">
    <property type="entry name" value="NAD(P)-bd_dom_sf"/>
</dbReference>
<evidence type="ECO:0000256" key="2">
    <source>
        <dbReference type="ARBA" id="ARBA00023002"/>
    </source>
</evidence>
<dbReference type="PANTHER" id="PTHR43491:SF2">
    <property type="entry name" value="UDP-N-ACETYL-D-MANNOSAMINE DEHYDROGENASE"/>
    <property type="match status" value="1"/>
</dbReference>
<dbReference type="GO" id="GO:0051287">
    <property type="term" value="F:NAD binding"/>
    <property type="evidence" value="ECO:0007669"/>
    <property type="project" value="InterPro"/>
</dbReference>
<dbReference type="Pfam" id="PF03720">
    <property type="entry name" value="UDPG_MGDP_dh_C"/>
    <property type="match status" value="1"/>
</dbReference>
<evidence type="ECO:0000256" key="1">
    <source>
        <dbReference type="ARBA" id="ARBA00006601"/>
    </source>
</evidence>
<dbReference type="PIRSF" id="PIRSF500136">
    <property type="entry name" value="UDP_ManNAc_DH"/>
    <property type="match status" value="1"/>
</dbReference>
<dbReference type="STRING" id="228958.SAMN04488007_3330"/>
<dbReference type="Pfam" id="PF03721">
    <property type="entry name" value="UDPG_MGDP_dh_N"/>
    <property type="match status" value="1"/>
</dbReference>
<dbReference type="SUPFAM" id="SSF51735">
    <property type="entry name" value="NAD(P)-binding Rossmann-fold domains"/>
    <property type="match status" value="1"/>
</dbReference>
<accession>A0A1M6TR51</accession>
<dbReference type="PANTHER" id="PTHR43491">
    <property type="entry name" value="UDP-N-ACETYL-D-MANNOSAMINE DEHYDROGENASE"/>
    <property type="match status" value="1"/>
</dbReference>
<evidence type="ECO:0000256" key="4">
    <source>
        <dbReference type="PIRNR" id="PIRNR000124"/>
    </source>
</evidence>
<dbReference type="InterPro" id="IPR001732">
    <property type="entry name" value="UDP-Glc/GDP-Man_DH_N"/>
</dbReference>
<dbReference type="PIRSF" id="PIRSF000124">
    <property type="entry name" value="UDPglc_GDPman_dh"/>
    <property type="match status" value="1"/>
</dbReference>
<name>A0A1M6TR51_9FLAO</name>
<dbReference type="InterPro" id="IPR017476">
    <property type="entry name" value="UDP-Glc/GDP-Man"/>
</dbReference>
<dbReference type="SUPFAM" id="SSF48179">
    <property type="entry name" value="6-phosphogluconate dehydrogenase C-terminal domain-like"/>
    <property type="match status" value="1"/>
</dbReference>
<evidence type="ECO:0000259" key="5">
    <source>
        <dbReference type="SMART" id="SM00984"/>
    </source>
</evidence>
<evidence type="ECO:0000313" key="7">
    <source>
        <dbReference type="Proteomes" id="UP000184314"/>
    </source>
</evidence>
<dbReference type="InterPro" id="IPR014026">
    <property type="entry name" value="UDP-Glc/GDP-Man_DH_dimer"/>
</dbReference>
<dbReference type="InterPro" id="IPR028359">
    <property type="entry name" value="UDP_ManNAc/GlcNAc_DH"/>
</dbReference>
<gene>
    <name evidence="6" type="ORF">SAMN04488007_3330</name>
</gene>
<dbReference type="InterPro" id="IPR008927">
    <property type="entry name" value="6-PGluconate_DH-like_C_sf"/>
</dbReference>
<dbReference type="GO" id="GO:0016628">
    <property type="term" value="F:oxidoreductase activity, acting on the CH-CH group of donors, NAD or NADP as acceptor"/>
    <property type="evidence" value="ECO:0007669"/>
    <property type="project" value="InterPro"/>
</dbReference>
<dbReference type="Gene3D" id="3.40.50.720">
    <property type="entry name" value="NAD(P)-binding Rossmann-like Domain"/>
    <property type="match status" value="2"/>
</dbReference>
<keyword evidence="3" id="KW-0520">NAD</keyword>
<dbReference type="Proteomes" id="UP000184314">
    <property type="component" value="Unassembled WGS sequence"/>
</dbReference>
<dbReference type="InterPro" id="IPR014027">
    <property type="entry name" value="UDP-Glc/GDP-Man_DH_C"/>
</dbReference>
<dbReference type="NCBIfam" id="TIGR03026">
    <property type="entry name" value="NDP-sugDHase"/>
    <property type="match status" value="1"/>
</dbReference>
<dbReference type="GO" id="GO:0016616">
    <property type="term" value="F:oxidoreductase activity, acting on the CH-OH group of donors, NAD or NADP as acceptor"/>
    <property type="evidence" value="ECO:0007669"/>
    <property type="project" value="InterPro"/>
</dbReference>
<dbReference type="SUPFAM" id="SSF52413">
    <property type="entry name" value="UDP-glucose/GDP-mannose dehydrogenase C-terminal domain"/>
    <property type="match status" value="1"/>
</dbReference>
<comment type="similarity">
    <text evidence="1 4">Belongs to the UDP-glucose/GDP-mannose dehydrogenase family.</text>
</comment>
<dbReference type="GO" id="GO:0000271">
    <property type="term" value="P:polysaccharide biosynthetic process"/>
    <property type="evidence" value="ECO:0007669"/>
    <property type="project" value="InterPro"/>
</dbReference>